<name>U6K6W1_9EIME</name>
<feature type="region of interest" description="Disordered" evidence="1">
    <location>
        <begin position="358"/>
        <end position="398"/>
    </location>
</feature>
<evidence type="ECO:0000313" key="2">
    <source>
        <dbReference type="EMBL" id="CDJ33745.1"/>
    </source>
</evidence>
<dbReference type="EMBL" id="HG685620">
    <property type="protein sequence ID" value="CDJ33745.1"/>
    <property type="molecule type" value="Genomic_DNA"/>
</dbReference>
<gene>
    <name evidence="2" type="ORF">EMH_0085100</name>
</gene>
<accession>U6K6W1</accession>
<organism evidence="2 3">
    <name type="scientific">Eimeria mitis</name>
    <dbReference type="NCBI Taxonomy" id="44415"/>
    <lineage>
        <taxon>Eukaryota</taxon>
        <taxon>Sar</taxon>
        <taxon>Alveolata</taxon>
        <taxon>Apicomplexa</taxon>
        <taxon>Conoidasida</taxon>
        <taxon>Coccidia</taxon>
        <taxon>Eucoccidiorida</taxon>
        <taxon>Eimeriorina</taxon>
        <taxon>Eimeriidae</taxon>
        <taxon>Eimeria</taxon>
    </lineage>
</organism>
<keyword evidence="3" id="KW-1185">Reference proteome</keyword>
<dbReference type="AlphaFoldDB" id="U6K6W1"/>
<dbReference type="VEuPathDB" id="ToxoDB:EMH_0085100"/>
<evidence type="ECO:0000256" key="1">
    <source>
        <dbReference type="SAM" id="MobiDB-lite"/>
    </source>
</evidence>
<sequence>MTVKFTDDKINDAYIEATVEGYSSYELAKTAVLTVTEAETEQDTSCSARVATTEPSVGTYAGEFDSDQRLLTFTFPAPTLRSKLCVVNRITELFTDVVSLGQAPLPTRPEKVTAEEARCSLAPKGDCVIGLYPDALTIDQPWPAFYPNNVGVKLLRGKVSCPLDPSDPAYDVFEGDPTDTVALLAANAVPMTLTHADSLKLMFSVEQKLKRWVADVEVATICMTQEGLKNPTKSCWESDRCTQRIGYMRWIGKDAYPTESAAFEQDCVQKVSGEGSLPLVGAFSSVDLSLPSDHESLLQISSEARRRRRSCGRKYMQLRKVSGEGSLPLVGAFSSVDLSLPSDHESLLQISSEARVQDASASLLEDTEGPAQEQRGPPTTCWTTPSPLAMPSFFPGHP</sequence>
<protein>
    <submittedName>
        <fullName evidence="2">Uncharacterized protein</fullName>
    </submittedName>
</protein>
<evidence type="ECO:0000313" key="3">
    <source>
        <dbReference type="Proteomes" id="UP000030744"/>
    </source>
</evidence>
<reference evidence="2" key="1">
    <citation type="submission" date="2013-10" db="EMBL/GenBank/DDBJ databases">
        <title>Genomic analysis of the causative agents of coccidiosis in chickens.</title>
        <authorList>
            <person name="Reid A.J."/>
            <person name="Blake D."/>
            <person name="Billington K."/>
            <person name="Browne H."/>
            <person name="Dunn M."/>
            <person name="Hung S."/>
            <person name="Kawahara F."/>
            <person name="Miranda-Saavedra D."/>
            <person name="Mourier T."/>
            <person name="Nagra H."/>
            <person name="Otto T.D."/>
            <person name="Rawlings N."/>
            <person name="Sanchez A."/>
            <person name="Sanders M."/>
            <person name="Subramaniam C."/>
            <person name="Tay Y."/>
            <person name="Dear P."/>
            <person name="Doerig C."/>
            <person name="Gruber A."/>
            <person name="Parkinson J."/>
            <person name="Shirley M."/>
            <person name="Wan K.L."/>
            <person name="Berriman M."/>
            <person name="Tomley F."/>
            <person name="Pain A."/>
        </authorList>
    </citation>
    <scope>NUCLEOTIDE SEQUENCE [LARGE SCALE GENOMIC DNA]</scope>
    <source>
        <strain evidence="2">Houghton</strain>
    </source>
</reference>
<reference evidence="2" key="2">
    <citation type="submission" date="2013-10" db="EMBL/GenBank/DDBJ databases">
        <authorList>
            <person name="Aslett M."/>
        </authorList>
    </citation>
    <scope>NUCLEOTIDE SEQUENCE [LARGE SCALE GENOMIC DNA]</scope>
    <source>
        <strain evidence="2">Houghton</strain>
    </source>
</reference>
<proteinExistence type="predicted"/>
<dbReference type="RefSeq" id="XP_013356308.1">
    <property type="nucleotide sequence ID" value="XM_013500854.1"/>
</dbReference>
<dbReference type="Proteomes" id="UP000030744">
    <property type="component" value="Unassembled WGS sequence"/>
</dbReference>
<dbReference type="GeneID" id="25382867"/>